<accession>A0A918PU35</accession>
<keyword evidence="2" id="KW-1185">Reference proteome</keyword>
<evidence type="ECO:0000313" key="2">
    <source>
        <dbReference type="Proteomes" id="UP000662572"/>
    </source>
</evidence>
<reference evidence="1" key="1">
    <citation type="journal article" date="2014" name="Int. J. Syst. Evol. Microbiol.">
        <title>Complete genome sequence of Corynebacterium casei LMG S-19264T (=DSM 44701T), isolated from a smear-ripened cheese.</title>
        <authorList>
            <consortium name="US DOE Joint Genome Institute (JGI-PGF)"/>
            <person name="Walter F."/>
            <person name="Albersmeier A."/>
            <person name="Kalinowski J."/>
            <person name="Ruckert C."/>
        </authorList>
    </citation>
    <scope>NUCLEOTIDE SEQUENCE</scope>
    <source>
        <strain evidence="1">KCTC 32296</strain>
    </source>
</reference>
<proteinExistence type="predicted"/>
<sequence length="60" mass="7001">MEIISRGQHPEKTVHKVTCQNCKTIFEFEQHEANHAFDKRDGNYYEIDCPVCSKKVTKST</sequence>
<evidence type="ECO:0000313" key="1">
    <source>
        <dbReference type="EMBL" id="GGZ22049.1"/>
    </source>
</evidence>
<name>A0A918PU35_9CAUL</name>
<protein>
    <submittedName>
        <fullName evidence="1">Uncharacterized protein</fullName>
    </submittedName>
</protein>
<dbReference type="EMBL" id="BMZB01000001">
    <property type="protein sequence ID" value="GGZ22049.1"/>
    <property type="molecule type" value="Genomic_DNA"/>
</dbReference>
<dbReference type="AlphaFoldDB" id="A0A918PU35"/>
<reference evidence="1" key="2">
    <citation type="submission" date="2020-09" db="EMBL/GenBank/DDBJ databases">
        <authorList>
            <person name="Sun Q."/>
            <person name="Kim S."/>
        </authorList>
    </citation>
    <scope>NUCLEOTIDE SEQUENCE</scope>
    <source>
        <strain evidence="1">KCTC 32296</strain>
    </source>
</reference>
<gene>
    <name evidence="1" type="ORF">GCM10011273_03580</name>
</gene>
<organism evidence="1 2">
    <name type="scientific">Asticcacaulis endophyticus</name>
    <dbReference type="NCBI Taxonomy" id="1395890"/>
    <lineage>
        <taxon>Bacteria</taxon>
        <taxon>Pseudomonadati</taxon>
        <taxon>Pseudomonadota</taxon>
        <taxon>Alphaproteobacteria</taxon>
        <taxon>Caulobacterales</taxon>
        <taxon>Caulobacteraceae</taxon>
        <taxon>Asticcacaulis</taxon>
    </lineage>
</organism>
<dbReference type="Proteomes" id="UP000662572">
    <property type="component" value="Unassembled WGS sequence"/>
</dbReference>
<comment type="caution">
    <text evidence="1">The sequence shown here is derived from an EMBL/GenBank/DDBJ whole genome shotgun (WGS) entry which is preliminary data.</text>
</comment>